<evidence type="ECO:0000256" key="1">
    <source>
        <dbReference type="ARBA" id="ARBA00001863"/>
    </source>
</evidence>
<keyword evidence="10" id="KW-1185">Reference proteome</keyword>
<dbReference type="GO" id="GO:0000272">
    <property type="term" value="P:polysaccharide catabolic process"/>
    <property type="evidence" value="ECO:0007669"/>
    <property type="project" value="UniProtKB-KW"/>
</dbReference>
<dbReference type="RefSeq" id="WP_147099438.1">
    <property type="nucleotide sequence ID" value="NZ_JBHUFH010000003.1"/>
</dbReference>
<protein>
    <recommendedName>
        <fullName evidence="3">glucan 1,4-alpha-glucosidase</fullName>
        <ecNumber evidence="3">3.2.1.3</ecNumber>
    </recommendedName>
</protein>
<dbReference type="Proteomes" id="UP000321562">
    <property type="component" value="Unassembled WGS sequence"/>
</dbReference>
<evidence type="ECO:0000256" key="2">
    <source>
        <dbReference type="ARBA" id="ARBA00006188"/>
    </source>
</evidence>
<dbReference type="EMBL" id="VOPL01000005">
    <property type="protein sequence ID" value="TXB68207.1"/>
    <property type="molecule type" value="Genomic_DNA"/>
</dbReference>
<dbReference type="EC" id="3.2.1.3" evidence="3"/>
<reference evidence="9 10" key="1">
    <citation type="submission" date="2019-08" db="EMBL/GenBank/DDBJ databases">
        <authorList>
            <person name="Ye J."/>
        </authorList>
    </citation>
    <scope>NUCLEOTIDE SEQUENCE [LARGE SCALE GENOMIC DNA]</scope>
    <source>
        <strain evidence="9 10">TK008</strain>
    </source>
</reference>
<organism evidence="9 10">
    <name type="scientific">Paracoccus aurantiacus</name>
    <dbReference type="NCBI Taxonomy" id="2599412"/>
    <lineage>
        <taxon>Bacteria</taxon>
        <taxon>Pseudomonadati</taxon>
        <taxon>Pseudomonadota</taxon>
        <taxon>Alphaproteobacteria</taxon>
        <taxon>Rhodobacterales</taxon>
        <taxon>Paracoccaceae</taxon>
        <taxon>Paracoccus</taxon>
    </lineage>
</organism>
<dbReference type="OrthoDB" id="5641212at2"/>
<comment type="catalytic activity">
    <reaction evidence="1">
        <text>Hydrolysis of terminal (1-&gt;4)-linked alpha-D-glucose residues successively from non-reducing ends of the chains with release of beta-D-glucose.</text>
        <dbReference type="EC" id="3.2.1.3"/>
    </reaction>
</comment>
<comment type="similarity">
    <text evidence="2">Belongs to the glycosyl hydrolase 15 family.</text>
</comment>
<evidence type="ECO:0000259" key="8">
    <source>
        <dbReference type="Pfam" id="PF00723"/>
    </source>
</evidence>
<evidence type="ECO:0000256" key="5">
    <source>
        <dbReference type="ARBA" id="ARBA00023277"/>
    </source>
</evidence>
<dbReference type="InterPro" id="IPR011613">
    <property type="entry name" value="GH15-like"/>
</dbReference>
<dbReference type="InterPro" id="IPR012341">
    <property type="entry name" value="6hp_glycosidase-like_sf"/>
</dbReference>
<evidence type="ECO:0000313" key="10">
    <source>
        <dbReference type="Proteomes" id="UP000321562"/>
    </source>
</evidence>
<gene>
    <name evidence="9" type="ORF">FQV27_13580</name>
</gene>
<proteinExistence type="inferred from homology"/>
<dbReference type="AlphaFoldDB" id="A0A5C6S1C6"/>
<accession>A0A5C6S1C6</accession>
<keyword evidence="7" id="KW-0624">Polysaccharide degradation</keyword>
<evidence type="ECO:0000256" key="7">
    <source>
        <dbReference type="ARBA" id="ARBA00023326"/>
    </source>
</evidence>
<dbReference type="SUPFAM" id="SSF48208">
    <property type="entry name" value="Six-hairpin glycosidases"/>
    <property type="match status" value="1"/>
</dbReference>
<dbReference type="InterPro" id="IPR000165">
    <property type="entry name" value="Glucoamylase"/>
</dbReference>
<evidence type="ECO:0000313" key="9">
    <source>
        <dbReference type="EMBL" id="TXB68207.1"/>
    </source>
</evidence>
<evidence type="ECO:0000256" key="6">
    <source>
        <dbReference type="ARBA" id="ARBA00023295"/>
    </source>
</evidence>
<evidence type="ECO:0000256" key="4">
    <source>
        <dbReference type="ARBA" id="ARBA00022801"/>
    </source>
</evidence>
<keyword evidence="4" id="KW-0378">Hydrolase</keyword>
<dbReference type="PRINTS" id="PR00736">
    <property type="entry name" value="GLHYDRLASE15"/>
</dbReference>
<comment type="caution">
    <text evidence="9">The sequence shown here is derived from an EMBL/GenBank/DDBJ whole genome shotgun (WGS) entry which is preliminary data.</text>
</comment>
<dbReference type="PANTHER" id="PTHR31616:SF9">
    <property type="entry name" value="GLUCOAMYLASE, INTRACELLULAR SPORULATION-SPECIFIC"/>
    <property type="match status" value="1"/>
</dbReference>
<dbReference type="PANTHER" id="PTHR31616">
    <property type="entry name" value="TREHALASE"/>
    <property type="match status" value="1"/>
</dbReference>
<keyword evidence="6" id="KW-0326">Glycosidase</keyword>
<dbReference type="Pfam" id="PF00723">
    <property type="entry name" value="Glyco_hydro_15"/>
    <property type="match status" value="1"/>
</dbReference>
<dbReference type="Gene3D" id="1.50.10.10">
    <property type="match status" value="1"/>
</dbReference>
<keyword evidence="5" id="KW-0119">Carbohydrate metabolism</keyword>
<evidence type="ECO:0000256" key="3">
    <source>
        <dbReference type="ARBA" id="ARBA00012593"/>
    </source>
</evidence>
<dbReference type="InterPro" id="IPR008928">
    <property type="entry name" value="6-hairpin_glycosidase_sf"/>
</dbReference>
<sequence>MPVPDADWIAARCRSAAGAMKAACSATHLVRNRDGFGWVVRPAPGSVLASTRIASWQPEPDYFHHWVRDSAIVLRAVPLAVAADPASADFWRGFVSDFIDFSLVTTDPERHGPAANPLKSTASPSHAKFLRPDAELAALHGPRWLEEPRLSADGSPDLEQWGRPQDDGPALRASALMSLIDAVPEAGSAQAEAMIARDLAHLLQVAGRPCIGPWEEWPPRRCSFTVIVQWDALERGSRRGKGCDRLAAKARELAALLEMAADPETGGWRESIEADAGTLDAATCLAILHAHRDTGPFAMTAPRTAATAAGLERIFAGIYPINRDRSVPAIGRWESDVYFDGNPWYPTTLGFAALHYRIAALTGDASAFAKADGWMSIVQHYAPDPDTPLPEQFDRRTGAPTSCLNLTWSAAAFLEAAAARDAAIQATFRIR</sequence>
<feature type="domain" description="GH15-like" evidence="8">
    <location>
        <begin position="158"/>
        <end position="417"/>
    </location>
</feature>
<dbReference type="GO" id="GO:0004339">
    <property type="term" value="F:glucan 1,4-alpha-glucosidase activity"/>
    <property type="evidence" value="ECO:0007669"/>
    <property type="project" value="UniProtKB-EC"/>
</dbReference>
<name>A0A5C6S1C6_9RHOB</name>